<evidence type="ECO:0000259" key="2">
    <source>
        <dbReference type="PROSITE" id="PS50238"/>
    </source>
</evidence>
<protein>
    <recommendedName>
        <fullName evidence="2">Rho-GAP domain-containing protein</fullName>
    </recommendedName>
</protein>
<feature type="region of interest" description="Disordered" evidence="1">
    <location>
        <begin position="434"/>
        <end position="453"/>
    </location>
</feature>
<accession>A0ABQ8EX43</accession>
<dbReference type="CDD" id="cd00170">
    <property type="entry name" value="SEC14"/>
    <property type="match status" value="1"/>
</dbReference>
<dbReference type="Pfam" id="PF00620">
    <property type="entry name" value="RhoGAP"/>
    <property type="match status" value="1"/>
</dbReference>
<dbReference type="EMBL" id="JAFCIX010000545">
    <property type="protein sequence ID" value="KAH6588071.1"/>
    <property type="molecule type" value="Genomic_DNA"/>
</dbReference>
<keyword evidence="4" id="KW-1185">Reference proteome</keyword>
<comment type="caution">
    <text evidence="3">The sequence shown here is derived from an EMBL/GenBank/DDBJ whole genome shotgun (WGS) entry which is preliminary data.</text>
</comment>
<dbReference type="SUPFAM" id="SSF48350">
    <property type="entry name" value="GTPase activation domain, GAP"/>
    <property type="match status" value="1"/>
</dbReference>
<sequence>MTDNDASLQLSERLLKEAGFDKSGRSMYAFYCCNLPSPQLVDYDKLLQALLCRLESIAVNEYSLVLFAGGGLHYPTWGWTLQAYSKLGRNIRKNLKALLVVHPSMWPKFLLQTMGMIVSPKFASKLIWVDNLTRLAELVPMLKLDMPAAVQEHNYKQEAPGFFSFSRRPPVKEQKKVFGEYLDVIMGVDGSNGCPQIVMDCVAYIKENGLDADGLFRKSAALKSLQEAKRLYNEGGVVDFQDLGGVHVACGLLKMWFRELPVPLVHISLYPLVCEIESATNKVHFIRTKFLPSLSISTQLVLCELFSLLNAVYLESEVNRMTSVNLTIVWSPNFVRSNNLAVDMGMCAIGVPGAGIGTIVKTCIEDYESIFGDSVALLRRSNSTFTSLSSAVVLDAIPSFPQIPEHLSEEALISKNMAEPLLDPTVEFDLHSSLESSTGSSAEFISDSDTGPQ</sequence>
<dbReference type="PANTHER" id="PTHR45808:SF2">
    <property type="entry name" value="RHO GTPASE-ACTIVATING PROTEIN 68F"/>
    <property type="match status" value="1"/>
</dbReference>
<dbReference type="InterPro" id="IPR036865">
    <property type="entry name" value="CRAL-TRIO_dom_sf"/>
</dbReference>
<dbReference type="PANTHER" id="PTHR45808">
    <property type="entry name" value="RHO GTPASE-ACTIVATING PROTEIN 68F"/>
    <property type="match status" value="1"/>
</dbReference>
<organism evidence="3 4">
    <name type="scientific">Batrachochytrium salamandrivorans</name>
    <dbReference type="NCBI Taxonomy" id="1357716"/>
    <lineage>
        <taxon>Eukaryota</taxon>
        <taxon>Fungi</taxon>
        <taxon>Fungi incertae sedis</taxon>
        <taxon>Chytridiomycota</taxon>
        <taxon>Chytridiomycota incertae sedis</taxon>
        <taxon>Chytridiomycetes</taxon>
        <taxon>Rhizophydiales</taxon>
        <taxon>Rhizophydiales incertae sedis</taxon>
        <taxon>Batrachochytrium</taxon>
    </lineage>
</organism>
<proteinExistence type="predicted"/>
<evidence type="ECO:0000313" key="4">
    <source>
        <dbReference type="Proteomes" id="UP001648503"/>
    </source>
</evidence>
<gene>
    <name evidence="3" type="ORF">BASA50_010934</name>
</gene>
<dbReference type="Pfam" id="PF13716">
    <property type="entry name" value="CRAL_TRIO_2"/>
    <property type="match status" value="1"/>
</dbReference>
<dbReference type="SUPFAM" id="SSF52087">
    <property type="entry name" value="CRAL/TRIO domain"/>
    <property type="match status" value="1"/>
</dbReference>
<name>A0ABQ8EX43_9FUNG</name>
<dbReference type="Proteomes" id="UP001648503">
    <property type="component" value="Unassembled WGS sequence"/>
</dbReference>
<evidence type="ECO:0000256" key="1">
    <source>
        <dbReference type="SAM" id="MobiDB-lite"/>
    </source>
</evidence>
<feature type="domain" description="Rho-GAP" evidence="2">
    <location>
        <begin position="180"/>
        <end position="371"/>
    </location>
</feature>
<dbReference type="Gene3D" id="1.10.555.10">
    <property type="entry name" value="Rho GTPase activation protein"/>
    <property type="match status" value="1"/>
</dbReference>
<evidence type="ECO:0000313" key="3">
    <source>
        <dbReference type="EMBL" id="KAH6588071.1"/>
    </source>
</evidence>
<dbReference type="InterPro" id="IPR001251">
    <property type="entry name" value="CRAL-TRIO_dom"/>
</dbReference>
<dbReference type="InterPro" id="IPR000198">
    <property type="entry name" value="RhoGAP_dom"/>
</dbReference>
<dbReference type="PROSITE" id="PS50238">
    <property type="entry name" value="RHOGAP"/>
    <property type="match status" value="1"/>
</dbReference>
<dbReference type="InterPro" id="IPR008936">
    <property type="entry name" value="Rho_GTPase_activation_prot"/>
</dbReference>
<dbReference type="SMART" id="SM00324">
    <property type="entry name" value="RhoGAP"/>
    <property type="match status" value="1"/>
</dbReference>
<dbReference type="Gene3D" id="3.40.525.10">
    <property type="entry name" value="CRAL-TRIO lipid binding domain"/>
    <property type="match status" value="1"/>
</dbReference>
<reference evidence="3 4" key="1">
    <citation type="submission" date="2021-02" db="EMBL/GenBank/DDBJ databases">
        <title>Variation within the Batrachochytrium salamandrivorans European outbreak.</title>
        <authorList>
            <person name="Kelly M."/>
            <person name="Pasmans F."/>
            <person name="Shea T.P."/>
            <person name="Munoz J.F."/>
            <person name="Carranza S."/>
            <person name="Cuomo C.A."/>
            <person name="Martel A."/>
        </authorList>
    </citation>
    <scope>NUCLEOTIDE SEQUENCE [LARGE SCALE GENOMIC DNA]</scope>
    <source>
        <strain evidence="3 4">AMFP18/2</strain>
    </source>
</reference>